<evidence type="ECO:0000256" key="1">
    <source>
        <dbReference type="SAM" id="MobiDB-lite"/>
    </source>
</evidence>
<feature type="compositionally biased region" description="Acidic residues" evidence="1">
    <location>
        <begin position="61"/>
        <end position="72"/>
    </location>
</feature>
<reference evidence="2" key="1">
    <citation type="journal article" date="2014" name="Int. J. Syst. Evol. Microbiol.">
        <title>Complete genome sequence of Corynebacterium casei LMG S-19264T (=DSM 44701T), isolated from a smear-ripened cheese.</title>
        <authorList>
            <consortium name="US DOE Joint Genome Institute (JGI-PGF)"/>
            <person name="Walter F."/>
            <person name="Albersmeier A."/>
            <person name="Kalinowski J."/>
            <person name="Ruckert C."/>
        </authorList>
    </citation>
    <scope>NUCLEOTIDE SEQUENCE</scope>
    <source>
        <strain evidence="2">CGMCC 1.12187</strain>
    </source>
</reference>
<evidence type="ECO:0000313" key="2">
    <source>
        <dbReference type="EMBL" id="GGG44432.1"/>
    </source>
</evidence>
<dbReference type="EMBL" id="BMEQ01000001">
    <property type="protein sequence ID" value="GGG44432.1"/>
    <property type="molecule type" value="Genomic_DNA"/>
</dbReference>
<reference evidence="2" key="2">
    <citation type="submission" date="2020-09" db="EMBL/GenBank/DDBJ databases">
        <authorList>
            <person name="Sun Q."/>
            <person name="Zhou Y."/>
        </authorList>
    </citation>
    <scope>NUCLEOTIDE SEQUENCE</scope>
    <source>
        <strain evidence="2">CGMCC 1.12187</strain>
    </source>
</reference>
<evidence type="ECO:0000313" key="3">
    <source>
        <dbReference type="Proteomes" id="UP000638848"/>
    </source>
</evidence>
<feature type="compositionally biased region" description="Basic and acidic residues" evidence="1">
    <location>
        <begin position="45"/>
        <end position="59"/>
    </location>
</feature>
<name>A0A917GFW1_9MICC</name>
<dbReference type="AlphaFoldDB" id="A0A917GFW1"/>
<comment type="caution">
    <text evidence="2">The sequence shown here is derived from an EMBL/GenBank/DDBJ whole genome shotgun (WGS) entry which is preliminary data.</text>
</comment>
<accession>A0A917GFW1</accession>
<protein>
    <submittedName>
        <fullName evidence="2">Uncharacterized protein</fullName>
    </submittedName>
</protein>
<dbReference type="Gene3D" id="1.20.120.20">
    <property type="entry name" value="Apolipoprotein"/>
    <property type="match status" value="1"/>
</dbReference>
<dbReference type="RefSeq" id="WP_188534083.1">
    <property type="nucleotide sequence ID" value="NZ_BMEQ01000001.1"/>
</dbReference>
<dbReference type="Proteomes" id="UP000638848">
    <property type="component" value="Unassembled WGS sequence"/>
</dbReference>
<keyword evidence="3" id="KW-1185">Reference proteome</keyword>
<proteinExistence type="predicted"/>
<sequence length="72" mass="7757">MNRRTVGRTLAAAGLALAALTGCDNPEQEVEETVDEVQQGVEDAERNVEEGVEDVRQGVEEGLEDVQDDDEG</sequence>
<feature type="region of interest" description="Disordered" evidence="1">
    <location>
        <begin position="45"/>
        <end position="72"/>
    </location>
</feature>
<organism evidence="2 3">
    <name type="scientific">Kocuria dechangensis</name>
    <dbReference type="NCBI Taxonomy" id="1176249"/>
    <lineage>
        <taxon>Bacteria</taxon>
        <taxon>Bacillati</taxon>
        <taxon>Actinomycetota</taxon>
        <taxon>Actinomycetes</taxon>
        <taxon>Micrococcales</taxon>
        <taxon>Micrococcaceae</taxon>
        <taxon>Kocuria</taxon>
    </lineage>
</organism>
<gene>
    <name evidence="2" type="ORF">GCM10011374_03400</name>
</gene>
<dbReference type="PROSITE" id="PS51257">
    <property type="entry name" value="PROKAR_LIPOPROTEIN"/>
    <property type="match status" value="1"/>
</dbReference>